<gene>
    <name evidence="5" type="primary">hha</name>
    <name evidence="5" type="ORF">NCTC8009_06901</name>
</gene>
<dbReference type="InterPro" id="IPR007985">
    <property type="entry name" value="Hemolysn_expr_modulating_HHA"/>
</dbReference>
<evidence type="ECO:0000256" key="4">
    <source>
        <dbReference type="ARBA" id="ARBA00072783"/>
    </source>
</evidence>
<sequence>MLFSSYGINMQDLQKWRKSGNRLFRVLSMRRKRILRVYLVRIITTMGRSMSEKPLTKTDYLMRLRRCQTIDTLERVIEKNKYELSDNELAVFYSAADHRLAELTMNKLYDKIPSSVWKFIR</sequence>
<dbReference type="Pfam" id="PF10757">
    <property type="entry name" value="YbaJ"/>
    <property type="match status" value="1"/>
</dbReference>
<keyword evidence="2" id="KW-0805">Transcription regulation</keyword>
<comment type="similarity">
    <text evidence="1">Belongs to the Hha/YmoA/Cnu family.</text>
</comment>
<proteinExistence type="inferred from homology"/>
<evidence type="ECO:0000256" key="3">
    <source>
        <dbReference type="ARBA" id="ARBA00023163"/>
    </source>
</evidence>
<accession>A0A2X3M4V9</accession>
<evidence type="ECO:0000256" key="2">
    <source>
        <dbReference type="ARBA" id="ARBA00023015"/>
    </source>
</evidence>
<dbReference type="Gene3D" id="1.20.1280.40">
    <property type="entry name" value="HHA"/>
    <property type="match status" value="1"/>
</dbReference>
<evidence type="ECO:0000313" key="6">
    <source>
        <dbReference type="Proteomes" id="UP000250991"/>
    </source>
</evidence>
<dbReference type="InterPro" id="IPR019693">
    <property type="entry name" value="Biofilm_formation_reg_YbaJ"/>
</dbReference>
<dbReference type="NCBIfam" id="NF008191">
    <property type="entry name" value="PRK10945.1"/>
    <property type="match status" value="1"/>
</dbReference>
<dbReference type="EMBL" id="UARW01000010">
    <property type="protein sequence ID" value="SQD06309.1"/>
    <property type="molecule type" value="Genomic_DNA"/>
</dbReference>
<dbReference type="InterPro" id="IPR036666">
    <property type="entry name" value="HHA_sf"/>
</dbReference>
<dbReference type="Proteomes" id="UP000250991">
    <property type="component" value="Unassembled WGS sequence"/>
</dbReference>
<evidence type="ECO:0000256" key="1">
    <source>
        <dbReference type="ARBA" id="ARBA00010526"/>
    </source>
</evidence>
<organism evidence="5 6">
    <name type="scientific">Escherichia coli</name>
    <dbReference type="NCBI Taxonomy" id="562"/>
    <lineage>
        <taxon>Bacteria</taxon>
        <taxon>Pseudomonadati</taxon>
        <taxon>Pseudomonadota</taxon>
        <taxon>Gammaproteobacteria</taxon>
        <taxon>Enterobacterales</taxon>
        <taxon>Enterobacteriaceae</taxon>
        <taxon>Escherichia</taxon>
    </lineage>
</organism>
<dbReference type="AlphaFoldDB" id="A0A2X3M4V9"/>
<protein>
    <recommendedName>
        <fullName evidence="4">Hemolysin expression-modulating protein Hha</fullName>
    </recommendedName>
</protein>
<dbReference type="SUPFAM" id="SSF68989">
    <property type="entry name" value="Hemolysin expression modulating protein HHA"/>
    <property type="match status" value="1"/>
</dbReference>
<reference evidence="5 6" key="1">
    <citation type="submission" date="2018-06" db="EMBL/GenBank/DDBJ databases">
        <authorList>
            <consortium name="Pathogen Informatics"/>
            <person name="Doyle S."/>
        </authorList>
    </citation>
    <scope>NUCLEOTIDE SEQUENCE [LARGE SCALE GENOMIC DNA]</scope>
    <source>
        <strain evidence="5 6">NCTC8009</strain>
    </source>
</reference>
<dbReference type="STRING" id="585034.ECIAI1_0463"/>
<dbReference type="Pfam" id="PF05321">
    <property type="entry name" value="HHA"/>
    <property type="match status" value="1"/>
</dbReference>
<name>A0A2X3M4V9_ECOLX</name>
<evidence type="ECO:0000313" key="5">
    <source>
        <dbReference type="EMBL" id="SQD06309.1"/>
    </source>
</evidence>
<dbReference type="FunFam" id="1.20.1280.40:FF:000001">
    <property type="entry name" value="Hemolysin expression modulator Hha"/>
    <property type="match status" value="1"/>
</dbReference>
<keyword evidence="3" id="KW-0804">Transcription</keyword>